<evidence type="ECO:0000256" key="1">
    <source>
        <dbReference type="ARBA" id="ARBA00012346"/>
    </source>
</evidence>
<feature type="domain" description="Gamma-glutamylcyclotransferase AIG2-like" evidence="5">
    <location>
        <begin position="56"/>
        <end position="157"/>
    </location>
</feature>
<dbReference type="InterPro" id="IPR017939">
    <property type="entry name" value="G-Glutamylcylcotransferase"/>
</dbReference>
<dbReference type="EC" id="4.3.2.9" evidence="1"/>
<evidence type="ECO:0000256" key="3">
    <source>
        <dbReference type="PIRSR" id="PIRSR617939-1"/>
    </source>
</evidence>
<evidence type="ECO:0000313" key="6">
    <source>
        <dbReference type="EMBL" id="KAK5088942.1"/>
    </source>
</evidence>
<dbReference type="Pfam" id="PF06094">
    <property type="entry name" value="GGACT"/>
    <property type="match status" value="1"/>
</dbReference>
<dbReference type="Proteomes" id="UP001309876">
    <property type="component" value="Unassembled WGS sequence"/>
</dbReference>
<sequence length="222" mass="25423">MAEVQHNEALAESRISSIENTTKHSPDAQTTNDTSTEADLKRYTCLYFGYASNLSPRTMKQRCPDSLFISLARLQGWRWIINETGYANIILGNPDDEVWGSLCFLSHRDETALDESEGVPWLYEKKKLKVQRMPQQQAGAEWRVDEGEEVEAVVYVDVQRLTEGRVERQYVVWVKKSIEDAKLCGLPESYAEKYINRFLPRGHNGGSTLPERDIMMKALMTV</sequence>
<evidence type="ECO:0000259" key="5">
    <source>
        <dbReference type="Pfam" id="PF06094"/>
    </source>
</evidence>
<evidence type="ECO:0000256" key="4">
    <source>
        <dbReference type="PIRSR" id="PIRSR617939-2"/>
    </source>
</evidence>
<feature type="binding site" evidence="4">
    <location>
        <position position="170"/>
    </location>
    <ligand>
        <name>substrate</name>
    </ligand>
</feature>
<organism evidence="6 7">
    <name type="scientific">Lithohypha guttulata</name>
    <dbReference type="NCBI Taxonomy" id="1690604"/>
    <lineage>
        <taxon>Eukaryota</taxon>
        <taxon>Fungi</taxon>
        <taxon>Dikarya</taxon>
        <taxon>Ascomycota</taxon>
        <taxon>Pezizomycotina</taxon>
        <taxon>Eurotiomycetes</taxon>
        <taxon>Chaetothyriomycetidae</taxon>
        <taxon>Chaetothyriales</taxon>
        <taxon>Trichomeriaceae</taxon>
        <taxon>Lithohypha</taxon>
    </lineage>
</organism>
<keyword evidence="2" id="KW-0456">Lyase</keyword>
<dbReference type="InterPro" id="IPR009288">
    <property type="entry name" value="AIG2-like_dom"/>
</dbReference>
<protein>
    <recommendedName>
        <fullName evidence="1">gamma-glutamylcyclotransferase</fullName>
        <ecNumber evidence="1">4.3.2.9</ecNumber>
    </recommendedName>
</protein>
<name>A0AAN7T3E8_9EURO</name>
<feature type="binding site" evidence="4">
    <location>
        <begin position="47"/>
        <end position="52"/>
    </location>
    <ligand>
        <name>substrate</name>
    </ligand>
</feature>
<gene>
    <name evidence="6" type="ORF">LTR05_003166</name>
</gene>
<dbReference type="GO" id="GO:0003839">
    <property type="term" value="F:gamma-glutamylcyclotransferase activity"/>
    <property type="evidence" value="ECO:0007669"/>
    <property type="project" value="UniProtKB-EC"/>
</dbReference>
<comment type="caution">
    <text evidence="6">The sequence shown here is derived from an EMBL/GenBank/DDBJ whole genome shotgun (WGS) entry which is preliminary data.</text>
</comment>
<proteinExistence type="predicted"/>
<evidence type="ECO:0000256" key="2">
    <source>
        <dbReference type="ARBA" id="ARBA00023239"/>
    </source>
</evidence>
<dbReference type="InterPro" id="IPR013024">
    <property type="entry name" value="GGCT-like"/>
</dbReference>
<reference evidence="6 7" key="1">
    <citation type="submission" date="2023-08" db="EMBL/GenBank/DDBJ databases">
        <title>Black Yeasts Isolated from many extreme environments.</title>
        <authorList>
            <person name="Coleine C."/>
            <person name="Stajich J.E."/>
            <person name="Selbmann L."/>
        </authorList>
    </citation>
    <scope>NUCLEOTIDE SEQUENCE [LARGE SCALE GENOMIC DNA]</scope>
    <source>
        <strain evidence="6 7">CCFEE 5910</strain>
    </source>
</reference>
<keyword evidence="7" id="KW-1185">Reference proteome</keyword>
<dbReference type="Gene3D" id="3.10.490.10">
    <property type="entry name" value="Gamma-glutamyl cyclotransferase-like"/>
    <property type="match status" value="1"/>
</dbReference>
<dbReference type="SUPFAM" id="SSF110857">
    <property type="entry name" value="Gamma-glutamyl cyclotransferase-like"/>
    <property type="match status" value="1"/>
</dbReference>
<dbReference type="InterPro" id="IPR036568">
    <property type="entry name" value="GGCT-like_sf"/>
</dbReference>
<dbReference type="PANTHER" id="PTHR12935">
    <property type="entry name" value="GAMMA-GLUTAMYLCYCLOTRANSFERASE"/>
    <property type="match status" value="1"/>
</dbReference>
<evidence type="ECO:0000313" key="7">
    <source>
        <dbReference type="Proteomes" id="UP001309876"/>
    </source>
</evidence>
<feature type="active site" description="Proton acceptor" evidence="3">
    <location>
        <position position="117"/>
    </location>
</feature>
<accession>A0AAN7T3E8</accession>
<dbReference type="AlphaFoldDB" id="A0AAN7T3E8"/>
<dbReference type="EMBL" id="JAVRRJ010000002">
    <property type="protein sequence ID" value="KAK5088942.1"/>
    <property type="molecule type" value="Genomic_DNA"/>
</dbReference>
<dbReference type="CDD" id="cd06661">
    <property type="entry name" value="GGCT_like"/>
    <property type="match status" value="1"/>
</dbReference>
<dbReference type="PANTHER" id="PTHR12935:SF0">
    <property type="entry name" value="GAMMA-GLUTAMYLCYCLOTRANSFERASE"/>
    <property type="match status" value="1"/>
</dbReference>